<dbReference type="STRING" id="1156394.T0R137"/>
<dbReference type="eggNOG" id="KOG0224">
    <property type="taxonomic scope" value="Eukaryota"/>
</dbReference>
<evidence type="ECO:0000256" key="4">
    <source>
        <dbReference type="ARBA" id="ARBA00022692"/>
    </source>
</evidence>
<dbReference type="Gene3D" id="1.20.1080.10">
    <property type="entry name" value="Glycerol uptake facilitator protein"/>
    <property type="match status" value="1"/>
</dbReference>
<evidence type="ECO:0000256" key="1">
    <source>
        <dbReference type="ARBA" id="ARBA00004141"/>
    </source>
</evidence>
<dbReference type="InterPro" id="IPR050363">
    <property type="entry name" value="MIP/Aquaporin"/>
</dbReference>
<evidence type="ECO:0000313" key="9">
    <source>
        <dbReference type="EMBL" id="EQC25713.1"/>
    </source>
</evidence>
<dbReference type="OMA" id="CALGRMP"/>
<dbReference type="GO" id="GO:0005886">
    <property type="term" value="C:plasma membrane"/>
    <property type="evidence" value="ECO:0007669"/>
    <property type="project" value="TreeGrafter"/>
</dbReference>
<evidence type="ECO:0000256" key="3">
    <source>
        <dbReference type="ARBA" id="ARBA00022448"/>
    </source>
</evidence>
<keyword evidence="5 8" id="KW-1133">Transmembrane helix</keyword>
<dbReference type="GO" id="GO:0015254">
    <property type="term" value="F:glycerol channel activity"/>
    <property type="evidence" value="ECO:0007669"/>
    <property type="project" value="TreeGrafter"/>
</dbReference>
<comment type="subcellular location">
    <subcellularLocation>
        <location evidence="1">Membrane</location>
        <topology evidence="1">Multi-pass membrane protein</topology>
    </subcellularLocation>
</comment>
<feature type="transmembrane region" description="Helical" evidence="8">
    <location>
        <begin position="171"/>
        <end position="191"/>
    </location>
</feature>
<evidence type="ECO:0000313" key="10">
    <source>
        <dbReference type="Proteomes" id="UP000030762"/>
    </source>
</evidence>
<feature type="transmembrane region" description="Helical" evidence="8">
    <location>
        <begin position="203"/>
        <end position="227"/>
    </location>
</feature>
<dbReference type="PANTHER" id="PTHR43829:SF9">
    <property type="entry name" value="AQUAPORIN-9"/>
    <property type="match status" value="1"/>
</dbReference>
<feature type="transmembrane region" description="Helical" evidence="8">
    <location>
        <begin position="254"/>
        <end position="274"/>
    </location>
</feature>
<keyword evidence="10" id="KW-1185">Reference proteome</keyword>
<evidence type="ECO:0000256" key="5">
    <source>
        <dbReference type="ARBA" id="ARBA00022989"/>
    </source>
</evidence>
<dbReference type="InParanoid" id="T0R137"/>
<keyword evidence="6 8" id="KW-0472">Membrane</keyword>
<keyword evidence="4 7" id="KW-0812">Transmembrane</keyword>
<dbReference type="NCBIfam" id="TIGR00861">
    <property type="entry name" value="MIP"/>
    <property type="match status" value="1"/>
</dbReference>
<evidence type="ECO:0008006" key="11">
    <source>
        <dbReference type="Google" id="ProtNLM"/>
    </source>
</evidence>
<dbReference type="GO" id="GO:0015250">
    <property type="term" value="F:water channel activity"/>
    <property type="evidence" value="ECO:0007669"/>
    <property type="project" value="TreeGrafter"/>
</dbReference>
<protein>
    <recommendedName>
        <fullName evidence="11">Aquaporin</fullName>
    </recommendedName>
</protein>
<evidence type="ECO:0000256" key="6">
    <source>
        <dbReference type="ARBA" id="ARBA00023136"/>
    </source>
</evidence>
<dbReference type="PROSITE" id="PS00221">
    <property type="entry name" value="MIP"/>
    <property type="match status" value="1"/>
</dbReference>
<organism evidence="9 10">
    <name type="scientific">Saprolegnia diclina (strain VS20)</name>
    <dbReference type="NCBI Taxonomy" id="1156394"/>
    <lineage>
        <taxon>Eukaryota</taxon>
        <taxon>Sar</taxon>
        <taxon>Stramenopiles</taxon>
        <taxon>Oomycota</taxon>
        <taxon>Saprolegniomycetes</taxon>
        <taxon>Saprolegniales</taxon>
        <taxon>Saprolegniaceae</taxon>
        <taxon>Saprolegnia</taxon>
    </lineage>
</organism>
<dbReference type="SUPFAM" id="SSF81338">
    <property type="entry name" value="Aquaporin-like"/>
    <property type="match status" value="1"/>
</dbReference>
<feature type="transmembrane region" description="Helical" evidence="8">
    <location>
        <begin position="120"/>
        <end position="140"/>
    </location>
</feature>
<comment type="similarity">
    <text evidence="2 7">Belongs to the MIP/aquaporin (TC 1.A.8) family.</text>
</comment>
<dbReference type="VEuPathDB" id="FungiDB:SDRG_16451"/>
<dbReference type="InterPro" id="IPR023271">
    <property type="entry name" value="Aquaporin-like"/>
</dbReference>
<dbReference type="AlphaFoldDB" id="T0R137"/>
<sequence>MAEHAPLTVDKSKYESIATLEDGTLPDNRSWYETHYQLRHECLAELLGTFVLMAFINGVIAQVKLGDGAFGDWTQICIGCGLGVTFGIHASGGISGGHINPAVSFALCVHGLMPWRKLPFYIVSQMVGAFLGALFVYVIYLPSLDFHDANRTWNKTGGIFATYPQSYEHHLSAFVTEMLGTAMLLLTIMSVEDPRNMPTSPVLKPITVGAAITAIGFSFGMPTGFALNPARDFAPRLFTYLAGWGPEVFTGANYYFWIPLIAPLVGGALGAGCYKVVIINYHRKIDAKTVA</sequence>
<dbReference type="Proteomes" id="UP000030762">
    <property type="component" value="Unassembled WGS sequence"/>
</dbReference>
<evidence type="ECO:0000256" key="7">
    <source>
        <dbReference type="RuleBase" id="RU000477"/>
    </source>
</evidence>
<reference evidence="9 10" key="1">
    <citation type="submission" date="2012-04" db="EMBL/GenBank/DDBJ databases">
        <title>The Genome Sequence of Saprolegnia declina VS20.</title>
        <authorList>
            <consortium name="The Broad Institute Genome Sequencing Platform"/>
            <person name="Russ C."/>
            <person name="Nusbaum C."/>
            <person name="Tyler B."/>
            <person name="van West P."/>
            <person name="Dieguez-Uribeondo J."/>
            <person name="de Bruijn I."/>
            <person name="Tripathy S."/>
            <person name="Jiang R."/>
            <person name="Young S.K."/>
            <person name="Zeng Q."/>
            <person name="Gargeya S."/>
            <person name="Fitzgerald M."/>
            <person name="Haas B."/>
            <person name="Abouelleil A."/>
            <person name="Alvarado L."/>
            <person name="Arachchi H.M."/>
            <person name="Berlin A."/>
            <person name="Chapman S.B."/>
            <person name="Goldberg J."/>
            <person name="Griggs A."/>
            <person name="Gujja S."/>
            <person name="Hansen M."/>
            <person name="Howarth C."/>
            <person name="Imamovic A."/>
            <person name="Larimer J."/>
            <person name="McCowen C."/>
            <person name="Montmayeur A."/>
            <person name="Murphy C."/>
            <person name="Neiman D."/>
            <person name="Pearson M."/>
            <person name="Priest M."/>
            <person name="Roberts A."/>
            <person name="Saif S."/>
            <person name="Shea T."/>
            <person name="Sisk P."/>
            <person name="Sykes S."/>
            <person name="Wortman J."/>
            <person name="Nusbaum C."/>
            <person name="Birren B."/>
        </authorList>
    </citation>
    <scope>NUCLEOTIDE SEQUENCE [LARGE SCALE GENOMIC DNA]</scope>
    <source>
        <strain evidence="9 10">VS20</strain>
    </source>
</reference>
<dbReference type="PANTHER" id="PTHR43829">
    <property type="entry name" value="AQUAPORIN OR AQUAGLYCEROPORIN RELATED"/>
    <property type="match status" value="1"/>
</dbReference>
<dbReference type="PRINTS" id="PR00783">
    <property type="entry name" value="MINTRINSICP"/>
</dbReference>
<dbReference type="RefSeq" id="XP_008620883.1">
    <property type="nucleotide sequence ID" value="XM_008622661.1"/>
</dbReference>
<dbReference type="OrthoDB" id="3222at2759"/>
<dbReference type="CDD" id="cd00333">
    <property type="entry name" value="MIP"/>
    <property type="match status" value="1"/>
</dbReference>
<gene>
    <name evidence="9" type="ORF">SDRG_16451</name>
</gene>
<dbReference type="GeneID" id="19957178"/>
<proteinExistence type="inferred from homology"/>
<evidence type="ECO:0000256" key="2">
    <source>
        <dbReference type="ARBA" id="ARBA00006175"/>
    </source>
</evidence>
<name>T0R137_SAPDV</name>
<dbReference type="EMBL" id="JH767259">
    <property type="protein sequence ID" value="EQC25713.1"/>
    <property type="molecule type" value="Genomic_DNA"/>
</dbReference>
<accession>T0R137</accession>
<keyword evidence="3 7" id="KW-0813">Transport</keyword>
<evidence type="ECO:0000256" key="8">
    <source>
        <dbReference type="SAM" id="Phobius"/>
    </source>
</evidence>
<dbReference type="InterPro" id="IPR022357">
    <property type="entry name" value="MIP_CS"/>
</dbReference>
<dbReference type="InterPro" id="IPR000425">
    <property type="entry name" value="MIP"/>
</dbReference>
<dbReference type="Pfam" id="PF00230">
    <property type="entry name" value="MIP"/>
    <property type="match status" value="1"/>
</dbReference>